<dbReference type="InterPro" id="IPR053151">
    <property type="entry name" value="RNase_H-like"/>
</dbReference>
<feature type="domain" description="RNase H type-1" evidence="1">
    <location>
        <begin position="7"/>
        <end position="88"/>
    </location>
</feature>
<dbReference type="Proteomes" id="UP000593572">
    <property type="component" value="Unassembled WGS sequence"/>
</dbReference>
<dbReference type="EMBL" id="JABEZX010000002">
    <property type="protein sequence ID" value="MBA0550050.1"/>
    <property type="molecule type" value="Genomic_DNA"/>
</dbReference>
<accession>A0A7J8LC72</accession>
<proteinExistence type="predicted"/>
<dbReference type="CDD" id="cd06222">
    <property type="entry name" value="RNase_H_like"/>
    <property type="match status" value="1"/>
</dbReference>
<sequence>MKLGKDSIFKIKARALLKGLLISWRKGFRQLEVGCDNALLVELILAGRAADSHLTEMRLIHHLLSRNWKILVRLTSRSQNTVVDHVAKCMTTNSI</sequence>
<name>A0A7J8LC72_9ROSI</name>
<organism evidence="2 3">
    <name type="scientific">Gossypium lobatum</name>
    <dbReference type="NCBI Taxonomy" id="34289"/>
    <lineage>
        <taxon>Eukaryota</taxon>
        <taxon>Viridiplantae</taxon>
        <taxon>Streptophyta</taxon>
        <taxon>Embryophyta</taxon>
        <taxon>Tracheophyta</taxon>
        <taxon>Spermatophyta</taxon>
        <taxon>Magnoliopsida</taxon>
        <taxon>eudicotyledons</taxon>
        <taxon>Gunneridae</taxon>
        <taxon>Pentapetalae</taxon>
        <taxon>rosids</taxon>
        <taxon>malvids</taxon>
        <taxon>Malvales</taxon>
        <taxon>Malvaceae</taxon>
        <taxon>Malvoideae</taxon>
        <taxon>Gossypium</taxon>
    </lineage>
</organism>
<evidence type="ECO:0000313" key="3">
    <source>
        <dbReference type="Proteomes" id="UP000593572"/>
    </source>
</evidence>
<evidence type="ECO:0000313" key="2">
    <source>
        <dbReference type="EMBL" id="MBA0550050.1"/>
    </source>
</evidence>
<dbReference type="Pfam" id="PF13456">
    <property type="entry name" value="RVT_3"/>
    <property type="match status" value="1"/>
</dbReference>
<protein>
    <recommendedName>
        <fullName evidence="1">RNase H type-1 domain-containing protein</fullName>
    </recommendedName>
</protein>
<dbReference type="InterPro" id="IPR044730">
    <property type="entry name" value="RNase_H-like_dom_plant"/>
</dbReference>
<comment type="caution">
    <text evidence="2">The sequence shown here is derived from an EMBL/GenBank/DDBJ whole genome shotgun (WGS) entry which is preliminary data.</text>
</comment>
<gene>
    <name evidence="2" type="ORF">Golob_021030</name>
</gene>
<dbReference type="GO" id="GO:0003676">
    <property type="term" value="F:nucleic acid binding"/>
    <property type="evidence" value="ECO:0007669"/>
    <property type="project" value="InterPro"/>
</dbReference>
<dbReference type="PANTHER" id="PTHR47723:SF24">
    <property type="entry name" value="RNASE H TYPE-1 DOMAIN-CONTAINING PROTEIN"/>
    <property type="match status" value="1"/>
</dbReference>
<dbReference type="AlphaFoldDB" id="A0A7J8LC72"/>
<keyword evidence="3" id="KW-1185">Reference proteome</keyword>
<reference evidence="2 3" key="1">
    <citation type="journal article" date="2019" name="Genome Biol. Evol.">
        <title>Insights into the evolution of the New World diploid cottons (Gossypium, subgenus Houzingenia) based on genome sequencing.</title>
        <authorList>
            <person name="Grover C.E."/>
            <person name="Arick M.A. 2nd"/>
            <person name="Thrash A."/>
            <person name="Conover J.L."/>
            <person name="Sanders W.S."/>
            <person name="Peterson D.G."/>
            <person name="Frelichowski J.E."/>
            <person name="Scheffler J.A."/>
            <person name="Scheffler B.E."/>
            <person name="Wendel J.F."/>
        </authorList>
    </citation>
    <scope>NUCLEOTIDE SEQUENCE [LARGE SCALE GENOMIC DNA]</scope>
    <source>
        <strain evidence="2">157</strain>
        <tissue evidence="2">Leaf</tissue>
    </source>
</reference>
<evidence type="ECO:0000259" key="1">
    <source>
        <dbReference type="Pfam" id="PF13456"/>
    </source>
</evidence>
<dbReference type="InterPro" id="IPR002156">
    <property type="entry name" value="RNaseH_domain"/>
</dbReference>
<dbReference type="PANTHER" id="PTHR47723">
    <property type="entry name" value="OS05G0353850 PROTEIN"/>
    <property type="match status" value="1"/>
</dbReference>
<dbReference type="GO" id="GO:0004523">
    <property type="term" value="F:RNA-DNA hybrid ribonuclease activity"/>
    <property type="evidence" value="ECO:0007669"/>
    <property type="project" value="InterPro"/>
</dbReference>